<comment type="caution">
    <text evidence="1">The sequence shown here is derived from an EMBL/GenBank/DDBJ whole genome shotgun (WGS) entry which is preliminary data.</text>
</comment>
<sequence>MSQSQKRKRPASGLAESDQAVLNIIKSKGESAIARRDVQQEANLSVSILTKCINNLKALSLIKEIPHAKFNGKYYIATEFNPSNTVTGGSLYLDGKLDTQFIDQLKGKCFKTIKQLKVTTAEGVYEFFMKHRVITNADCTSQQISEMLRAMVLENMIIEVKSTGHGEYHLIPVGNVCYRCPVGDLNPALERGAMASIPCGVCPRIRDCTPDGLISPSTCVYYDKWLDF</sequence>
<evidence type="ECO:0000313" key="1">
    <source>
        <dbReference type="EMBL" id="KAI3756136.1"/>
    </source>
</evidence>
<dbReference type="EMBL" id="CM042035">
    <property type="protein sequence ID" value="KAI3756136.1"/>
    <property type="molecule type" value="Genomic_DNA"/>
</dbReference>
<gene>
    <name evidence="1" type="ORF">L1987_55950</name>
</gene>
<evidence type="ECO:0000313" key="2">
    <source>
        <dbReference type="Proteomes" id="UP001056120"/>
    </source>
</evidence>
<keyword evidence="2" id="KW-1185">Reference proteome</keyword>
<accession>A0ACB9EBI2</accession>
<organism evidence="1 2">
    <name type="scientific">Smallanthus sonchifolius</name>
    <dbReference type="NCBI Taxonomy" id="185202"/>
    <lineage>
        <taxon>Eukaryota</taxon>
        <taxon>Viridiplantae</taxon>
        <taxon>Streptophyta</taxon>
        <taxon>Embryophyta</taxon>
        <taxon>Tracheophyta</taxon>
        <taxon>Spermatophyta</taxon>
        <taxon>Magnoliopsida</taxon>
        <taxon>eudicotyledons</taxon>
        <taxon>Gunneridae</taxon>
        <taxon>Pentapetalae</taxon>
        <taxon>asterids</taxon>
        <taxon>campanulids</taxon>
        <taxon>Asterales</taxon>
        <taxon>Asteraceae</taxon>
        <taxon>Asteroideae</taxon>
        <taxon>Heliantheae alliance</taxon>
        <taxon>Millerieae</taxon>
        <taxon>Smallanthus</taxon>
    </lineage>
</organism>
<reference evidence="1 2" key="2">
    <citation type="journal article" date="2022" name="Mol. Ecol. Resour.">
        <title>The genomes of chicory, endive, great burdock and yacon provide insights into Asteraceae paleo-polyploidization history and plant inulin production.</title>
        <authorList>
            <person name="Fan W."/>
            <person name="Wang S."/>
            <person name="Wang H."/>
            <person name="Wang A."/>
            <person name="Jiang F."/>
            <person name="Liu H."/>
            <person name="Zhao H."/>
            <person name="Xu D."/>
            <person name="Zhang Y."/>
        </authorList>
    </citation>
    <scope>NUCLEOTIDE SEQUENCE [LARGE SCALE GENOMIC DNA]</scope>
    <source>
        <strain evidence="2">cv. Yunnan</strain>
        <tissue evidence="1">Leaves</tissue>
    </source>
</reference>
<protein>
    <submittedName>
        <fullName evidence="1">Uncharacterized protein</fullName>
    </submittedName>
</protein>
<proteinExistence type="predicted"/>
<dbReference type="Proteomes" id="UP001056120">
    <property type="component" value="Linkage Group LG18"/>
</dbReference>
<name>A0ACB9EBI2_9ASTR</name>
<reference evidence="2" key="1">
    <citation type="journal article" date="2022" name="Mol. Ecol. Resour.">
        <title>The genomes of chicory, endive, great burdock and yacon provide insights into Asteraceae palaeo-polyploidization history and plant inulin production.</title>
        <authorList>
            <person name="Fan W."/>
            <person name="Wang S."/>
            <person name="Wang H."/>
            <person name="Wang A."/>
            <person name="Jiang F."/>
            <person name="Liu H."/>
            <person name="Zhao H."/>
            <person name="Xu D."/>
            <person name="Zhang Y."/>
        </authorList>
    </citation>
    <scope>NUCLEOTIDE SEQUENCE [LARGE SCALE GENOMIC DNA]</scope>
    <source>
        <strain evidence="2">cv. Yunnan</strain>
    </source>
</reference>